<dbReference type="PROSITE" id="PS00455">
    <property type="entry name" value="AMP_BINDING"/>
    <property type="match status" value="1"/>
</dbReference>
<gene>
    <name evidence="8" type="ORF">ASPSYDRAFT_188535</name>
</gene>
<sequence>MPYKSRWAIDIPNTHLASLLLTSPTAPLSDTHRCFLDAANPETRYFTAHGFRLWCQRVAMGMRKSGLKQGDRVLLFSGNDLFFPVVFMGIIMSGGIFTGANPRFVARELAYQLQDSGAKYLLCAPSSIDTAIEAAHMAGLSTDQVFVFENLLEQHDGVLQKGCRHWSELVATAEEAHGFAWEELSTPQLADTTLALNYSSGTTGRPKGVEITHKNYVANVLQATHNLSLGEGNLEKRARARWLCFLPMYHAMAQTIFIASALYRNTPVYVMPKFDLTQMLEYTARYRITDLFLVPPVAVALAKNKNNVVKRFNLSSVEVVTSGAAPLGREICAEVESIWPPGKINVKQGWGMTEATCTVVKWDPREVSTSTSVGEPIANCELKIMAEDGVTEIVERNQRGEMWVRAPNVMKGYWRNPGATRETKTEDGWLKTGDIAYVDNHGKFYVVDRIKELIKVKGNQVAPAELEALLLTHTAIADAAVIGITMNNDECPRAYVVLKPGQSTTVDDVLRFMIDEVSPTKRITGGVIFVDEIPKNPSGKILRKVLREQALVELKQDKAAKL</sequence>
<dbReference type="InterPro" id="IPR025110">
    <property type="entry name" value="AMP-bd_C"/>
</dbReference>
<dbReference type="GeneID" id="63759679"/>
<evidence type="ECO:0000259" key="7">
    <source>
        <dbReference type="Pfam" id="PF13193"/>
    </source>
</evidence>
<dbReference type="Gene3D" id="3.30.300.30">
    <property type="match status" value="1"/>
</dbReference>
<comment type="similarity">
    <text evidence="2">Belongs to the ATP-dependent AMP-binding enzyme family.</text>
</comment>
<dbReference type="OrthoDB" id="6509636at2759"/>
<dbReference type="RefSeq" id="XP_040696568.1">
    <property type="nucleotide sequence ID" value="XM_040843606.1"/>
</dbReference>
<dbReference type="EMBL" id="KV878599">
    <property type="protein sequence ID" value="OJJ52762.1"/>
    <property type="molecule type" value="Genomic_DNA"/>
</dbReference>
<evidence type="ECO:0000313" key="9">
    <source>
        <dbReference type="Proteomes" id="UP000184356"/>
    </source>
</evidence>
<dbReference type="GO" id="GO:0005524">
    <property type="term" value="F:ATP binding"/>
    <property type="evidence" value="ECO:0007669"/>
    <property type="project" value="UniProtKB-KW"/>
</dbReference>
<dbReference type="PANTHER" id="PTHR24096:SF424">
    <property type="entry name" value="ACETYL-COA SYNTHETASE-LIKE PROTEIN-RELATED"/>
    <property type="match status" value="1"/>
</dbReference>
<protein>
    <recommendedName>
        <fullName evidence="10">4-coumarate-CoA ligase</fullName>
    </recommendedName>
</protein>
<dbReference type="InterPro" id="IPR000873">
    <property type="entry name" value="AMP-dep_synth/lig_dom"/>
</dbReference>
<accession>A0A1L9SZX2</accession>
<dbReference type="GO" id="GO:0016405">
    <property type="term" value="F:CoA-ligase activity"/>
    <property type="evidence" value="ECO:0007669"/>
    <property type="project" value="TreeGrafter"/>
</dbReference>
<dbReference type="InterPro" id="IPR042099">
    <property type="entry name" value="ANL_N_sf"/>
</dbReference>
<dbReference type="Gene3D" id="3.40.50.12780">
    <property type="entry name" value="N-terminal domain of ligase-like"/>
    <property type="match status" value="1"/>
</dbReference>
<organism evidence="8 9">
    <name type="scientific">Aspergillus sydowii CBS 593.65</name>
    <dbReference type="NCBI Taxonomy" id="1036612"/>
    <lineage>
        <taxon>Eukaryota</taxon>
        <taxon>Fungi</taxon>
        <taxon>Dikarya</taxon>
        <taxon>Ascomycota</taxon>
        <taxon>Pezizomycotina</taxon>
        <taxon>Eurotiomycetes</taxon>
        <taxon>Eurotiomycetidae</taxon>
        <taxon>Eurotiales</taxon>
        <taxon>Aspergillaceae</taxon>
        <taxon>Aspergillus</taxon>
        <taxon>Aspergillus subgen. Nidulantes</taxon>
    </lineage>
</organism>
<dbReference type="STRING" id="1036612.A0A1L9SZX2"/>
<evidence type="ECO:0000256" key="4">
    <source>
        <dbReference type="ARBA" id="ARBA00022840"/>
    </source>
</evidence>
<dbReference type="FunFam" id="3.40.50.12780:FF:000003">
    <property type="entry name" value="Long-chain-fatty-acid--CoA ligase FadD"/>
    <property type="match status" value="1"/>
</dbReference>
<proteinExistence type="inferred from homology"/>
<dbReference type="FunFam" id="3.30.300.30:FF:000007">
    <property type="entry name" value="4-coumarate--CoA ligase 2"/>
    <property type="match status" value="1"/>
</dbReference>
<dbReference type="InterPro" id="IPR045851">
    <property type="entry name" value="AMP-bd_C_sf"/>
</dbReference>
<keyword evidence="5" id="KW-0812">Transmembrane</keyword>
<dbReference type="AlphaFoldDB" id="A0A1L9SZX2"/>
<dbReference type="CDD" id="cd05911">
    <property type="entry name" value="Firefly_Luc_like"/>
    <property type="match status" value="1"/>
</dbReference>
<evidence type="ECO:0000313" key="8">
    <source>
        <dbReference type="EMBL" id="OJJ52762.1"/>
    </source>
</evidence>
<keyword evidence="9" id="KW-1185">Reference proteome</keyword>
<evidence type="ECO:0000256" key="2">
    <source>
        <dbReference type="ARBA" id="ARBA00006432"/>
    </source>
</evidence>
<dbReference type="Pfam" id="PF00501">
    <property type="entry name" value="AMP-binding"/>
    <property type="match status" value="1"/>
</dbReference>
<keyword evidence="5" id="KW-1133">Transmembrane helix</keyword>
<dbReference type="Proteomes" id="UP000184356">
    <property type="component" value="Unassembled WGS sequence"/>
</dbReference>
<feature type="domain" description="AMP-dependent synthetase/ligase" evidence="6">
    <location>
        <begin position="42"/>
        <end position="414"/>
    </location>
</feature>
<evidence type="ECO:0000259" key="6">
    <source>
        <dbReference type="Pfam" id="PF00501"/>
    </source>
</evidence>
<dbReference type="PANTHER" id="PTHR24096">
    <property type="entry name" value="LONG-CHAIN-FATTY-ACID--COA LIGASE"/>
    <property type="match status" value="1"/>
</dbReference>
<evidence type="ECO:0000256" key="3">
    <source>
        <dbReference type="ARBA" id="ARBA00022741"/>
    </source>
</evidence>
<comment type="pathway">
    <text evidence="1">Siderophore biosynthesis.</text>
</comment>
<reference evidence="9" key="1">
    <citation type="journal article" date="2017" name="Genome Biol.">
        <title>Comparative genomics reveals high biological diversity and specific adaptations in the industrially and medically important fungal genus Aspergillus.</title>
        <authorList>
            <person name="de Vries R.P."/>
            <person name="Riley R."/>
            <person name="Wiebenga A."/>
            <person name="Aguilar-Osorio G."/>
            <person name="Amillis S."/>
            <person name="Uchima C.A."/>
            <person name="Anderluh G."/>
            <person name="Asadollahi M."/>
            <person name="Askin M."/>
            <person name="Barry K."/>
            <person name="Battaglia E."/>
            <person name="Bayram O."/>
            <person name="Benocci T."/>
            <person name="Braus-Stromeyer S.A."/>
            <person name="Caldana C."/>
            <person name="Canovas D."/>
            <person name="Cerqueira G.C."/>
            <person name="Chen F."/>
            <person name="Chen W."/>
            <person name="Choi C."/>
            <person name="Clum A."/>
            <person name="Dos Santos R.A."/>
            <person name="Damasio A.R."/>
            <person name="Diallinas G."/>
            <person name="Emri T."/>
            <person name="Fekete E."/>
            <person name="Flipphi M."/>
            <person name="Freyberg S."/>
            <person name="Gallo A."/>
            <person name="Gournas C."/>
            <person name="Habgood R."/>
            <person name="Hainaut M."/>
            <person name="Harispe M.L."/>
            <person name="Henrissat B."/>
            <person name="Hilden K.S."/>
            <person name="Hope R."/>
            <person name="Hossain A."/>
            <person name="Karabika E."/>
            <person name="Karaffa L."/>
            <person name="Karanyi Z."/>
            <person name="Krasevec N."/>
            <person name="Kuo A."/>
            <person name="Kusch H."/>
            <person name="LaButti K."/>
            <person name="Lagendijk E.L."/>
            <person name="Lapidus A."/>
            <person name="Levasseur A."/>
            <person name="Lindquist E."/>
            <person name="Lipzen A."/>
            <person name="Logrieco A.F."/>
            <person name="MacCabe A."/>
            <person name="Maekelae M.R."/>
            <person name="Malavazi I."/>
            <person name="Melin P."/>
            <person name="Meyer V."/>
            <person name="Mielnichuk N."/>
            <person name="Miskei M."/>
            <person name="Molnar A.P."/>
            <person name="Mule G."/>
            <person name="Ngan C.Y."/>
            <person name="Orejas M."/>
            <person name="Orosz E."/>
            <person name="Ouedraogo J.P."/>
            <person name="Overkamp K.M."/>
            <person name="Park H.-S."/>
            <person name="Perrone G."/>
            <person name="Piumi F."/>
            <person name="Punt P.J."/>
            <person name="Ram A.F."/>
            <person name="Ramon A."/>
            <person name="Rauscher S."/>
            <person name="Record E."/>
            <person name="Riano-Pachon D.M."/>
            <person name="Robert V."/>
            <person name="Roehrig J."/>
            <person name="Ruller R."/>
            <person name="Salamov A."/>
            <person name="Salih N.S."/>
            <person name="Samson R.A."/>
            <person name="Sandor E."/>
            <person name="Sanguinetti M."/>
            <person name="Schuetze T."/>
            <person name="Sepcic K."/>
            <person name="Shelest E."/>
            <person name="Sherlock G."/>
            <person name="Sophianopoulou V."/>
            <person name="Squina F.M."/>
            <person name="Sun H."/>
            <person name="Susca A."/>
            <person name="Todd R.B."/>
            <person name="Tsang A."/>
            <person name="Unkles S.E."/>
            <person name="van de Wiele N."/>
            <person name="van Rossen-Uffink D."/>
            <person name="Oliveira J.V."/>
            <person name="Vesth T.C."/>
            <person name="Visser J."/>
            <person name="Yu J.-H."/>
            <person name="Zhou M."/>
            <person name="Andersen M.R."/>
            <person name="Archer D.B."/>
            <person name="Baker S.E."/>
            <person name="Benoit I."/>
            <person name="Brakhage A.A."/>
            <person name="Braus G.H."/>
            <person name="Fischer R."/>
            <person name="Frisvad J.C."/>
            <person name="Goldman G.H."/>
            <person name="Houbraken J."/>
            <person name="Oakley B."/>
            <person name="Pocsi I."/>
            <person name="Scazzocchio C."/>
            <person name="Seiboth B."/>
            <person name="vanKuyk P.A."/>
            <person name="Wortman J."/>
            <person name="Dyer P.S."/>
            <person name="Grigoriev I.V."/>
        </authorList>
    </citation>
    <scope>NUCLEOTIDE SEQUENCE [LARGE SCALE GENOMIC DNA]</scope>
    <source>
        <strain evidence="9">CBS 593.65</strain>
    </source>
</reference>
<evidence type="ECO:0000256" key="1">
    <source>
        <dbReference type="ARBA" id="ARBA00004924"/>
    </source>
</evidence>
<evidence type="ECO:0008006" key="10">
    <source>
        <dbReference type="Google" id="ProtNLM"/>
    </source>
</evidence>
<dbReference type="VEuPathDB" id="FungiDB:ASPSYDRAFT_188535"/>
<feature type="domain" description="AMP-binding enzyme C-terminal" evidence="7">
    <location>
        <begin position="465"/>
        <end position="540"/>
    </location>
</feature>
<keyword evidence="4" id="KW-0067">ATP-binding</keyword>
<keyword evidence="5" id="KW-0472">Membrane</keyword>
<dbReference type="Pfam" id="PF13193">
    <property type="entry name" value="AMP-binding_C"/>
    <property type="match status" value="1"/>
</dbReference>
<keyword evidence="3" id="KW-0547">Nucleotide-binding</keyword>
<dbReference type="SUPFAM" id="SSF56801">
    <property type="entry name" value="Acetyl-CoA synthetase-like"/>
    <property type="match status" value="1"/>
</dbReference>
<evidence type="ECO:0000256" key="5">
    <source>
        <dbReference type="SAM" id="Phobius"/>
    </source>
</evidence>
<name>A0A1L9SZX2_9EURO</name>
<dbReference type="InterPro" id="IPR020845">
    <property type="entry name" value="AMP-binding_CS"/>
</dbReference>
<feature type="transmembrane region" description="Helical" evidence="5">
    <location>
        <begin position="81"/>
        <end position="100"/>
    </location>
</feature>